<dbReference type="EMBL" id="RBQB01000355">
    <property type="protein sequence ID" value="RMO79772.1"/>
    <property type="molecule type" value="Genomic_DNA"/>
</dbReference>
<evidence type="ECO:0000313" key="2">
    <source>
        <dbReference type="Proteomes" id="UP000279372"/>
    </source>
</evidence>
<protein>
    <submittedName>
        <fullName evidence="1">Uncharacterized protein</fullName>
    </submittedName>
</protein>
<dbReference type="Proteomes" id="UP000279372">
    <property type="component" value="Unassembled WGS sequence"/>
</dbReference>
<sequence>MSNDVTLEQQIIGLGLTAPRITPEQIDAMVEKLSFHTYVIPGTTTTVASAIDPQGFVVALGTAAAVSAANFNESIGRNHSITKAKAAARDELWKLEGYRLSKNLFEAARVGLISGLSAYHSEGLGDDAAFVADVAAGYCVANLRRGPIEIDARPVACESGPGCSAPRLHHLGAP</sequence>
<name>A0A3M3YBD9_9PSED</name>
<proteinExistence type="predicted"/>
<evidence type="ECO:0000313" key="1">
    <source>
        <dbReference type="EMBL" id="RMO79772.1"/>
    </source>
</evidence>
<accession>A0A3M3YBD9</accession>
<dbReference type="AlphaFoldDB" id="A0A3M3YBD9"/>
<dbReference type="Pfam" id="PF13876">
    <property type="entry name" value="Phage_gp49_66"/>
    <property type="match status" value="1"/>
</dbReference>
<reference evidence="1 2" key="1">
    <citation type="submission" date="2018-08" db="EMBL/GenBank/DDBJ databases">
        <title>Recombination of ecologically and evolutionarily significant loci maintains genetic cohesion in the Pseudomonas syringae species complex.</title>
        <authorList>
            <person name="Dillon M."/>
            <person name="Thakur S."/>
            <person name="Almeida R.N.D."/>
            <person name="Weir B.S."/>
            <person name="Guttman D.S."/>
        </authorList>
    </citation>
    <scope>NUCLEOTIDE SEQUENCE [LARGE SCALE GENOMIC DNA]</scope>
    <source>
        <strain evidence="1 2">ICMP 8902</strain>
    </source>
</reference>
<organism evidence="1 2">
    <name type="scientific">Pseudomonas syringae pv. philadelphi</name>
    <dbReference type="NCBI Taxonomy" id="251706"/>
    <lineage>
        <taxon>Bacteria</taxon>
        <taxon>Pseudomonadati</taxon>
        <taxon>Pseudomonadota</taxon>
        <taxon>Gammaproteobacteria</taxon>
        <taxon>Pseudomonadales</taxon>
        <taxon>Pseudomonadaceae</taxon>
        <taxon>Pseudomonas</taxon>
    </lineage>
</organism>
<gene>
    <name evidence="1" type="ORF">ALQ33_200023</name>
</gene>
<comment type="caution">
    <text evidence="1">The sequence shown here is derived from an EMBL/GenBank/DDBJ whole genome shotgun (WGS) entry which is preliminary data.</text>
</comment>
<dbReference type="InterPro" id="IPR025915">
    <property type="entry name" value="Phage_gp49_66"/>
</dbReference>
<dbReference type="RefSeq" id="WP_122224162.1">
    <property type="nucleotide sequence ID" value="NZ_RBQB01000355.1"/>
</dbReference>